<dbReference type="InterPro" id="IPR051689">
    <property type="entry name" value="Sterol_desaturase/TMEM195"/>
</dbReference>
<dbReference type="GO" id="GO:0005506">
    <property type="term" value="F:iron ion binding"/>
    <property type="evidence" value="ECO:0007669"/>
    <property type="project" value="InterPro"/>
</dbReference>
<feature type="domain" description="Fatty acid hydroxylase" evidence="8">
    <location>
        <begin position="116"/>
        <end position="249"/>
    </location>
</feature>
<evidence type="ECO:0000256" key="3">
    <source>
        <dbReference type="ARBA" id="ARBA00022989"/>
    </source>
</evidence>
<dbReference type="AlphaFoldDB" id="A0A024EL93"/>
<gene>
    <name evidence="9" type="ORF">OU5_P0134</name>
</gene>
<dbReference type="GO" id="GO:0050479">
    <property type="term" value="F:glyceryl-ether monooxygenase activity"/>
    <property type="evidence" value="ECO:0007669"/>
    <property type="project" value="TreeGrafter"/>
</dbReference>
<keyword evidence="4" id="KW-0560">Oxidoreductase</keyword>
<evidence type="ECO:0000256" key="5">
    <source>
        <dbReference type="ARBA" id="ARBA00023098"/>
    </source>
</evidence>
<keyword evidence="3 7" id="KW-1133">Transmembrane helix</keyword>
<dbReference type="OrthoDB" id="9770329at2"/>
<dbReference type="GO" id="GO:0016020">
    <property type="term" value="C:membrane"/>
    <property type="evidence" value="ECO:0007669"/>
    <property type="project" value="GOC"/>
</dbReference>
<evidence type="ECO:0000313" key="10">
    <source>
        <dbReference type="Proteomes" id="UP000026913"/>
    </source>
</evidence>
<dbReference type="RefSeq" id="WP_010465960.1">
    <property type="nucleotide sequence ID" value="NZ_CP005961.1"/>
</dbReference>
<evidence type="ECO:0000313" key="9">
    <source>
        <dbReference type="EMBL" id="AHZ73386.1"/>
    </source>
</evidence>
<dbReference type="GO" id="GO:0008610">
    <property type="term" value="P:lipid biosynthetic process"/>
    <property type="evidence" value="ECO:0007669"/>
    <property type="project" value="InterPro"/>
</dbReference>
<dbReference type="HOGENOM" id="CLU_033631_3_2_6"/>
<evidence type="ECO:0000256" key="2">
    <source>
        <dbReference type="ARBA" id="ARBA00022692"/>
    </source>
</evidence>
<evidence type="ECO:0000256" key="4">
    <source>
        <dbReference type="ARBA" id="ARBA00023002"/>
    </source>
</evidence>
<dbReference type="GO" id="GO:0012505">
    <property type="term" value="C:endomembrane system"/>
    <property type="evidence" value="ECO:0007669"/>
    <property type="project" value="UniProtKB-SubCell"/>
</dbReference>
<sequence length="289" mass="33021">MPSFLRFALRWVSYPLVFGGSAAFMICALYTGVPYWPTIPLVAAVGLLIIAGLERIQPFREAWLEDHQDTATDLLHMLVNLSVIQFTAGILVKLGDAVPASVRLFPIESPLWLQLLLVIAVLDLSLYAMHRISHRVHWLWRFHMPHHSAERLYWMNGERRHPLHAVLMASPGLVILFVSGAPSAVVAIWFGILTVHLAFQHSNLDYRLGWLRHIIGVAEIHRWHHKRDFEDAQVNFGEFLMVWDRLFGTFYDSVGKLGQAEVGLHEKDYPPNYLGQLIEPFDHGRVNKG</sequence>
<dbReference type="InterPro" id="IPR006694">
    <property type="entry name" value="Fatty_acid_hydroxylase"/>
</dbReference>
<keyword evidence="5" id="KW-0443">Lipid metabolism</keyword>
<keyword evidence="2 7" id="KW-0812">Transmembrane</keyword>
<name>A0A024EL93_9PSED</name>
<dbReference type="KEGG" id="pman:OU5_P0134"/>
<protein>
    <recommendedName>
        <fullName evidence="8">Fatty acid hydroxylase domain-containing protein</fullName>
    </recommendedName>
</protein>
<dbReference type="PANTHER" id="PTHR21624">
    <property type="entry name" value="STEROL DESATURASE-RELATED PROTEIN"/>
    <property type="match status" value="1"/>
</dbReference>
<feature type="transmembrane region" description="Helical" evidence="7">
    <location>
        <begin position="111"/>
        <end position="129"/>
    </location>
</feature>
<feature type="transmembrane region" description="Helical" evidence="7">
    <location>
        <begin position="74"/>
        <end position="91"/>
    </location>
</feature>
<keyword evidence="9" id="KW-0614">Plasmid</keyword>
<feature type="transmembrane region" description="Helical" evidence="7">
    <location>
        <begin position="165"/>
        <end position="192"/>
    </location>
</feature>
<dbReference type="EMBL" id="CP005961">
    <property type="protein sequence ID" value="AHZ73386.1"/>
    <property type="molecule type" value="Genomic_DNA"/>
</dbReference>
<feature type="transmembrane region" description="Helical" evidence="7">
    <location>
        <begin position="12"/>
        <end position="31"/>
    </location>
</feature>
<dbReference type="GO" id="GO:0006643">
    <property type="term" value="P:membrane lipid metabolic process"/>
    <property type="evidence" value="ECO:0007669"/>
    <property type="project" value="TreeGrafter"/>
</dbReference>
<keyword evidence="6 7" id="KW-0472">Membrane</keyword>
<geneLocation type="plasmid" evidence="10"/>
<evidence type="ECO:0000256" key="1">
    <source>
        <dbReference type="ARBA" id="ARBA00004127"/>
    </source>
</evidence>
<reference evidence="9 10" key="1">
    <citation type="journal article" date="2012" name="J. Bacteriol.">
        <title>Genome sequence of cold-adapted Pseudomonas mandelii strain JR-1.</title>
        <authorList>
            <person name="Jang S.H."/>
            <person name="Kim J."/>
            <person name="Kim J."/>
            <person name="Hong S."/>
            <person name="Lee C."/>
        </authorList>
    </citation>
    <scope>NUCLEOTIDE SEQUENCE [LARGE SCALE GENOMIC DNA]</scope>
    <source>
        <strain evidence="9 10">JR-1</strain>
        <plasmid evidence="10">Plasmid</plasmid>
    </source>
</reference>
<evidence type="ECO:0000259" key="8">
    <source>
        <dbReference type="Pfam" id="PF04116"/>
    </source>
</evidence>
<organism evidence="9 10">
    <name type="scientific">Pseudomonas mandelii JR-1</name>
    <dbReference type="NCBI Taxonomy" id="1147786"/>
    <lineage>
        <taxon>Bacteria</taxon>
        <taxon>Pseudomonadati</taxon>
        <taxon>Pseudomonadota</taxon>
        <taxon>Gammaproteobacteria</taxon>
        <taxon>Pseudomonadales</taxon>
        <taxon>Pseudomonadaceae</taxon>
        <taxon>Pseudomonas</taxon>
    </lineage>
</organism>
<evidence type="ECO:0000256" key="7">
    <source>
        <dbReference type="SAM" id="Phobius"/>
    </source>
</evidence>
<comment type="subcellular location">
    <subcellularLocation>
        <location evidence="1">Endomembrane system</location>
        <topology evidence="1">Multi-pass membrane protein</topology>
    </subcellularLocation>
</comment>
<dbReference type="Proteomes" id="UP000026913">
    <property type="component" value="Plasmid unnamed"/>
</dbReference>
<proteinExistence type="predicted"/>
<accession>A0A024EL93</accession>
<dbReference type="PANTHER" id="PTHR21624:SF1">
    <property type="entry name" value="ALKYLGLYCEROL MONOOXYGENASE"/>
    <property type="match status" value="1"/>
</dbReference>
<evidence type="ECO:0000256" key="6">
    <source>
        <dbReference type="ARBA" id="ARBA00023136"/>
    </source>
</evidence>
<feature type="transmembrane region" description="Helical" evidence="7">
    <location>
        <begin position="37"/>
        <end position="53"/>
    </location>
</feature>
<dbReference type="Pfam" id="PF04116">
    <property type="entry name" value="FA_hydroxylase"/>
    <property type="match status" value="1"/>
</dbReference>